<dbReference type="GO" id="GO:0008236">
    <property type="term" value="F:serine-type peptidase activity"/>
    <property type="evidence" value="ECO:0007669"/>
    <property type="project" value="InterPro"/>
</dbReference>
<dbReference type="InterPro" id="IPR002469">
    <property type="entry name" value="Peptidase_S9B_N"/>
</dbReference>
<dbReference type="PANTHER" id="PTHR11731:SF193">
    <property type="entry name" value="DIPEPTIDYL PEPTIDASE 9"/>
    <property type="match status" value="1"/>
</dbReference>
<feature type="domain" description="Dipeptidylpeptidase IV N-terminal" evidence="2">
    <location>
        <begin position="113"/>
        <end position="399"/>
    </location>
</feature>
<dbReference type="Gene3D" id="2.140.10.30">
    <property type="entry name" value="Dipeptidylpeptidase IV, N-terminal domain"/>
    <property type="match status" value="1"/>
</dbReference>
<sequence>MTDTAQLSFPRHSAKTLRFTLGAPRTFTLSADGFRTLFIRSSSGTDRIGRLYQYDIRTDVEELLVDPLHLLVSGEEQLSPEERARRERTREAAGGITSYSTDKNCEVVAFVLSGKLYSLNISEKKIREEASLGIVIDPQVAPDGRAIAYVTPDGELHLSRDGKVTVLCTPETDDVFYGTAEFVASEEMSRHHGFWWCANSNSMFVQRFDQSPVTKIFISDPANPESEPREVRYPFVGSANVLTSLYLLNLKDMSRREIKWNPEHEYLCDVNPGDGKTPPLLLTMSRNQRHAEIVAIDEESATGRVIAELKDSAWIDLVGGVPAWGPHGQLVTHVIEKNTHSLAVNGEVVTPENLQVDGVIAIDRDGITFSGTFDPTQSHVFWRGWGGEFEALTTEAGVHMARTSGGTLLLISRDMNSYEVSVTIKRDGNTRKILAHNERPQVDAQPTFLLLGERELRSALLLPQNREPKNLPLLVDPYGGPGHARVLHAKSLYAEAQWIANQGFAVLISDGRGTPHRNPEWERSIVDDLSTFPVDDQADAVQALIETHPGLIDSARVAIRGWSFGGYLAGLAAVRRPDIFKAAIIGAPVTDFRLYDTFYTERFMGPDGKSPNYERSSLLNEAKNLEVPVMIIHGMVDDNVLVSNSLKLSSALLEAGKAHEVLPLTGVTHMTPQEVVAENLMLLELDFLKRSLKIN</sequence>
<proteinExistence type="predicted"/>
<gene>
    <name evidence="3" type="ORF">EBT44_06065</name>
</gene>
<evidence type="ECO:0000313" key="4">
    <source>
        <dbReference type="Proteomes" id="UP000740727"/>
    </source>
</evidence>
<dbReference type="EMBL" id="RFXN01000117">
    <property type="protein sequence ID" value="NBR94370.1"/>
    <property type="molecule type" value="Genomic_DNA"/>
</dbReference>
<dbReference type="PANTHER" id="PTHR11731">
    <property type="entry name" value="PROTEASE FAMILY S9B,C DIPEPTIDYL-PEPTIDASE IV-RELATED"/>
    <property type="match status" value="1"/>
</dbReference>
<dbReference type="InterPro" id="IPR029058">
    <property type="entry name" value="AB_hydrolase_fold"/>
</dbReference>
<feature type="domain" description="Peptidase S9 prolyl oligopeptidase catalytic" evidence="1">
    <location>
        <begin position="492"/>
        <end position="693"/>
    </location>
</feature>
<evidence type="ECO:0000259" key="1">
    <source>
        <dbReference type="Pfam" id="PF00326"/>
    </source>
</evidence>
<dbReference type="Pfam" id="PF00326">
    <property type="entry name" value="Peptidase_S9"/>
    <property type="match status" value="1"/>
</dbReference>
<name>A0A965GF20_9PROT</name>
<dbReference type="SUPFAM" id="SSF53474">
    <property type="entry name" value="alpha/beta-Hydrolases"/>
    <property type="match status" value="1"/>
</dbReference>
<dbReference type="GO" id="GO:0008239">
    <property type="term" value="F:dipeptidyl-peptidase activity"/>
    <property type="evidence" value="ECO:0007669"/>
    <property type="project" value="TreeGrafter"/>
</dbReference>
<dbReference type="SUPFAM" id="SSF82171">
    <property type="entry name" value="DPP6 N-terminal domain-like"/>
    <property type="match status" value="1"/>
</dbReference>
<dbReference type="GO" id="GO:0006508">
    <property type="term" value="P:proteolysis"/>
    <property type="evidence" value="ECO:0007669"/>
    <property type="project" value="InterPro"/>
</dbReference>
<reference evidence="3" key="1">
    <citation type="submission" date="2018-10" db="EMBL/GenBank/DDBJ databases">
        <title>Iterative Subtractive Binning of Freshwater Chronoseries Metagenomes Recovers Nearly Complete Genomes from over Four Hundred Novel Species.</title>
        <authorList>
            <person name="Rodriguez-R L.M."/>
            <person name="Tsementzi D."/>
            <person name="Luo C."/>
            <person name="Konstantinidis K.T."/>
        </authorList>
    </citation>
    <scope>NUCLEOTIDE SEQUENCE</scope>
    <source>
        <strain evidence="3">WB5_2A_028</strain>
    </source>
</reference>
<dbReference type="AlphaFoldDB" id="A0A965GF20"/>
<protein>
    <submittedName>
        <fullName evidence="3">S9 family peptidase</fullName>
    </submittedName>
</protein>
<dbReference type="Gene3D" id="3.40.50.1820">
    <property type="entry name" value="alpha/beta hydrolase"/>
    <property type="match status" value="1"/>
</dbReference>
<accession>A0A965GF20</accession>
<evidence type="ECO:0000259" key="2">
    <source>
        <dbReference type="Pfam" id="PF00930"/>
    </source>
</evidence>
<dbReference type="InterPro" id="IPR001375">
    <property type="entry name" value="Peptidase_S9_cat"/>
</dbReference>
<dbReference type="Pfam" id="PF00930">
    <property type="entry name" value="DPPIV_N"/>
    <property type="match status" value="1"/>
</dbReference>
<comment type="caution">
    <text evidence="3">The sequence shown here is derived from an EMBL/GenBank/DDBJ whole genome shotgun (WGS) entry which is preliminary data.</text>
</comment>
<evidence type="ECO:0000313" key="3">
    <source>
        <dbReference type="EMBL" id="NBR94370.1"/>
    </source>
</evidence>
<dbReference type="Proteomes" id="UP000740727">
    <property type="component" value="Unassembled WGS sequence"/>
</dbReference>
<dbReference type="InterPro" id="IPR050278">
    <property type="entry name" value="Serine_Prot_S9B/DPPIV"/>
</dbReference>
<organism evidence="3 4">
    <name type="scientific">Candidatus Fonsibacter lacus</name>
    <dbReference type="NCBI Taxonomy" id="2576439"/>
    <lineage>
        <taxon>Bacteria</taxon>
        <taxon>Pseudomonadati</taxon>
        <taxon>Pseudomonadota</taxon>
        <taxon>Alphaproteobacteria</taxon>
        <taxon>Candidatus Pelagibacterales</taxon>
        <taxon>Candidatus Pelagibacterales incertae sedis</taxon>
        <taxon>Candidatus Fonsibacter</taxon>
    </lineage>
</organism>